<dbReference type="GO" id="GO:0004672">
    <property type="term" value="F:protein kinase activity"/>
    <property type="evidence" value="ECO:0007669"/>
    <property type="project" value="InterPro"/>
</dbReference>
<dbReference type="PANTHER" id="PTHR23257:SF959">
    <property type="entry name" value="BAH DOMAIN-CONTAINING PROTEIN"/>
    <property type="match status" value="1"/>
</dbReference>
<organism evidence="3 4">
    <name type="scientific">Acaulospora morrowiae</name>
    <dbReference type="NCBI Taxonomy" id="94023"/>
    <lineage>
        <taxon>Eukaryota</taxon>
        <taxon>Fungi</taxon>
        <taxon>Fungi incertae sedis</taxon>
        <taxon>Mucoromycota</taxon>
        <taxon>Glomeromycotina</taxon>
        <taxon>Glomeromycetes</taxon>
        <taxon>Diversisporales</taxon>
        <taxon>Acaulosporaceae</taxon>
        <taxon>Acaulospora</taxon>
    </lineage>
</organism>
<accession>A0A9N9DY77</accession>
<dbReference type="EMBL" id="CAJVPV010011047">
    <property type="protein sequence ID" value="CAG8657182.1"/>
    <property type="molecule type" value="Genomic_DNA"/>
</dbReference>
<keyword evidence="4" id="KW-1185">Reference proteome</keyword>
<feature type="compositionally biased region" description="Acidic residues" evidence="1">
    <location>
        <begin position="53"/>
        <end position="63"/>
    </location>
</feature>
<evidence type="ECO:0000256" key="1">
    <source>
        <dbReference type="SAM" id="MobiDB-lite"/>
    </source>
</evidence>
<feature type="compositionally biased region" description="Acidic residues" evidence="1">
    <location>
        <begin position="69"/>
        <end position="83"/>
    </location>
</feature>
<reference evidence="3" key="1">
    <citation type="submission" date="2021-06" db="EMBL/GenBank/DDBJ databases">
        <authorList>
            <person name="Kallberg Y."/>
            <person name="Tangrot J."/>
            <person name="Rosling A."/>
        </authorList>
    </citation>
    <scope>NUCLEOTIDE SEQUENCE</scope>
    <source>
        <strain evidence="3">CL551</strain>
    </source>
</reference>
<evidence type="ECO:0000313" key="4">
    <source>
        <dbReference type="Proteomes" id="UP000789342"/>
    </source>
</evidence>
<dbReference type="Proteomes" id="UP000789342">
    <property type="component" value="Unassembled WGS sequence"/>
</dbReference>
<feature type="domain" description="Protein kinase" evidence="2">
    <location>
        <begin position="185"/>
        <end position="459"/>
    </location>
</feature>
<feature type="compositionally biased region" description="Polar residues" evidence="1">
    <location>
        <begin position="43"/>
        <end position="52"/>
    </location>
</feature>
<evidence type="ECO:0000313" key="3">
    <source>
        <dbReference type="EMBL" id="CAG8657182.1"/>
    </source>
</evidence>
<evidence type="ECO:0000259" key="2">
    <source>
        <dbReference type="PROSITE" id="PS50011"/>
    </source>
</evidence>
<sequence length="599" mass="68731">MEDTLLNTIDRRLKDLSLNIDPEGSSITPFEIIDESEARSDNENSMTNLDYTSSDEESVEVLDDSGFVDSEEDDGESSSDEESLNGRRISKSLSNSIYSILSQHSEQDYAYTDEENLQLYGRCDECSRPFTSENWCAACQSKAYFDKQESWSIENMQIRNRIIDSQKKSHCSSCTLDWIDFNVGFKNIKNFSKNFKAELTFPKVGNKKIPGVDTKHVVLKCIGYANNDSENLLKDLLNDKCFLGSDHILPYYGVTLHPVLKTYMIVKPYVTNGNLREYIKSPENYHLFSWWRRIILLYTLAVTLANLHDNGVIHKNFHPNNILIGKDVEFPIITGYGLMSKLPYTVRREDKYNGKSRVVEGVLPYIDPVVFEDSSSAKFTEKSDVYSFGFVMYEVGTVGLTFTNVPHDEDLIRKISAGLRPVIPDDIPKFFAELIKMCWDAEPDKRPSMREVANILKYWRNHQVDRNFGKTVYKTSTCGHEEKKSYDLTIFDSFQKAEEFRQFNGTSTADRFVRLHAEAFYYSRRLEINPIPKPPKNCEIHQQSGPVHPIKQYLYPYEGGLILLKENYEINLAAGQAETKTSINISNILKLLPHLGKDV</sequence>
<comment type="caution">
    <text evidence="3">The sequence shown here is derived from an EMBL/GenBank/DDBJ whole genome shotgun (WGS) entry which is preliminary data.</text>
</comment>
<dbReference type="InterPro" id="IPR050167">
    <property type="entry name" value="Ser_Thr_protein_kinase"/>
</dbReference>
<dbReference type="InterPro" id="IPR000719">
    <property type="entry name" value="Prot_kinase_dom"/>
</dbReference>
<name>A0A9N9DY77_9GLOM</name>
<protein>
    <submittedName>
        <fullName evidence="3">16697_t:CDS:1</fullName>
    </submittedName>
</protein>
<dbReference type="Gene3D" id="1.10.510.10">
    <property type="entry name" value="Transferase(Phosphotransferase) domain 1"/>
    <property type="match status" value="1"/>
</dbReference>
<dbReference type="SUPFAM" id="SSF56112">
    <property type="entry name" value="Protein kinase-like (PK-like)"/>
    <property type="match status" value="1"/>
</dbReference>
<dbReference type="GO" id="GO:0005524">
    <property type="term" value="F:ATP binding"/>
    <property type="evidence" value="ECO:0007669"/>
    <property type="project" value="InterPro"/>
</dbReference>
<feature type="region of interest" description="Disordered" evidence="1">
    <location>
        <begin position="20"/>
        <end position="86"/>
    </location>
</feature>
<proteinExistence type="predicted"/>
<gene>
    <name evidence="3" type="ORF">AMORRO_LOCUS10239</name>
</gene>
<dbReference type="OrthoDB" id="1668230at2759"/>
<dbReference type="AlphaFoldDB" id="A0A9N9DY77"/>
<dbReference type="PROSITE" id="PS50011">
    <property type="entry name" value="PROTEIN_KINASE_DOM"/>
    <property type="match status" value="1"/>
</dbReference>
<dbReference type="InterPro" id="IPR011009">
    <property type="entry name" value="Kinase-like_dom_sf"/>
</dbReference>
<dbReference type="InterPro" id="IPR001245">
    <property type="entry name" value="Ser-Thr/Tyr_kinase_cat_dom"/>
</dbReference>
<dbReference type="PANTHER" id="PTHR23257">
    <property type="entry name" value="SERINE-THREONINE PROTEIN KINASE"/>
    <property type="match status" value="1"/>
</dbReference>
<dbReference type="Pfam" id="PF07714">
    <property type="entry name" value="PK_Tyr_Ser-Thr"/>
    <property type="match status" value="1"/>
</dbReference>